<evidence type="ECO:0000313" key="7">
    <source>
        <dbReference type="Proteomes" id="UP000607653"/>
    </source>
</evidence>
<organism evidence="6 7">
    <name type="scientific">Nelumbo nucifera</name>
    <name type="common">Sacred lotus</name>
    <dbReference type="NCBI Taxonomy" id="4432"/>
    <lineage>
        <taxon>Eukaryota</taxon>
        <taxon>Viridiplantae</taxon>
        <taxon>Streptophyta</taxon>
        <taxon>Embryophyta</taxon>
        <taxon>Tracheophyta</taxon>
        <taxon>Spermatophyta</taxon>
        <taxon>Magnoliopsida</taxon>
        <taxon>Proteales</taxon>
        <taxon>Nelumbonaceae</taxon>
        <taxon>Nelumbo</taxon>
    </lineage>
</organism>
<evidence type="ECO:0000256" key="4">
    <source>
        <dbReference type="ARBA" id="ARBA00022989"/>
    </source>
</evidence>
<evidence type="ECO:0000256" key="1">
    <source>
        <dbReference type="ARBA" id="ARBA00004141"/>
    </source>
</evidence>
<dbReference type="AlphaFoldDB" id="A0A822YFK3"/>
<dbReference type="Gene3D" id="3.40.50.300">
    <property type="entry name" value="P-loop containing nucleotide triphosphate hydrolases"/>
    <property type="match status" value="1"/>
</dbReference>
<dbReference type="GO" id="GO:0016020">
    <property type="term" value="C:membrane"/>
    <property type="evidence" value="ECO:0007669"/>
    <property type="project" value="UniProtKB-SubCell"/>
</dbReference>
<evidence type="ECO:0000313" key="6">
    <source>
        <dbReference type="EMBL" id="DAD31320.1"/>
    </source>
</evidence>
<dbReference type="EMBL" id="DUZY01000003">
    <property type="protein sequence ID" value="DAD31320.1"/>
    <property type="molecule type" value="Genomic_DNA"/>
</dbReference>
<evidence type="ECO:0000256" key="3">
    <source>
        <dbReference type="ARBA" id="ARBA00022692"/>
    </source>
</evidence>
<dbReference type="InterPro" id="IPR050352">
    <property type="entry name" value="ABCG_transporters"/>
</dbReference>
<name>A0A822YFK3_NELNU</name>
<gene>
    <name evidence="6" type="ORF">HUJ06_010171</name>
</gene>
<keyword evidence="5" id="KW-0472">Membrane</keyword>
<dbReference type="PANTHER" id="PTHR48041:SF24">
    <property type="entry name" value="ABC TRANSPORTER G FAMILY MEMBER 21"/>
    <property type="match status" value="1"/>
</dbReference>
<dbReference type="SUPFAM" id="SSF52540">
    <property type="entry name" value="P-loop containing nucleoside triphosphate hydrolases"/>
    <property type="match status" value="1"/>
</dbReference>
<keyword evidence="2" id="KW-0813">Transport</keyword>
<reference evidence="6 7" key="1">
    <citation type="journal article" date="2020" name="Mol. Biol. Evol.">
        <title>Distinct Expression and Methylation Patterns for Genes with Different Fates following a Single Whole-Genome Duplication in Flowering Plants.</title>
        <authorList>
            <person name="Shi T."/>
            <person name="Rahmani R.S."/>
            <person name="Gugger P.F."/>
            <person name="Wang M."/>
            <person name="Li H."/>
            <person name="Zhang Y."/>
            <person name="Li Z."/>
            <person name="Wang Q."/>
            <person name="Van de Peer Y."/>
            <person name="Marchal K."/>
            <person name="Chen J."/>
        </authorList>
    </citation>
    <scope>NUCLEOTIDE SEQUENCE [LARGE SCALE GENOMIC DNA]</scope>
    <source>
        <tissue evidence="6">Leaf</tissue>
    </source>
</reference>
<sequence length="106" mass="11374">MSGKFSGSITYKLVSIGQEMLVNPSLLLLGEPTSGLDSITAQRIVATLQGLARGRRTVVTTIHQPSSWLYQMFNKLVVLSDGCPIYSGSASWALKYFGSIGYMPGG</sequence>
<keyword evidence="3" id="KW-0812">Transmembrane</keyword>
<dbReference type="InterPro" id="IPR027417">
    <property type="entry name" value="P-loop_NTPase"/>
</dbReference>
<keyword evidence="4" id="KW-1133">Transmembrane helix</keyword>
<protein>
    <submittedName>
        <fullName evidence="6">Uncharacterized protein</fullName>
    </submittedName>
</protein>
<evidence type="ECO:0000256" key="2">
    <source>
        <dbReference type="ARBA" id="ARBA00022448"/>
    </source>
</evidence>
<keyword evidence="7" id="KW-1185">Reference proteome</keyword>
<comment type="subcellular location">
    <subcellularLocation>
        <location evidence="1">Membrane</location>
        <topology evidence="1">Multi-pass membrane protein</topology>
    </subcellularLocation>
</comment>
<evidence type="ECO:0000256" key="5">
    <source>
        <dbReference type="ARBA" id="ARBA00023136"/>
    </source>
</evidence>
<comment type="caution">
    <text evidence="6">The sequence shown here is derived from an EMBL/GenBank/DDBJ whole genome shotgun (WGS) entry which is preliminary data.</text>
</comment>
<dbReference type="Proteomes" id="UP000607653">
    <property type="component" value="Unassembled WGS sequence"/>
</dbReference>
<proteinExistence type="predicted"/>
<accession>A0A822YFK3</accession>
<dbReference type="PANTHER" id="PTHR48041">
    <property type="entry name" value="ABC TRANSPORTER G FAMILY MEMBER 28"/>
    <property type="match status" value="1"/>
</dbReference>